<name>A0AAD6XYZ8_9AGAR</name>
<accession>A0AAD6XYZ8</accession>
<evidence type="ECO:0000313" key="3">
    <source>
        <dbReference type="Proteomes" id="UP001219525"/>
    </source>
</evidence>
<organism evidence="2 3">
    <name type="scientific">Mycena pura</name>
    <dbReference type="NCBI Taxonomy" id="153505"/>
    <lineage>
        <taxon>Eukaryota</taxon>
        <taxon>Fungi</taxon>
        <taxon>Dikarya</taxon>
        <taxon>Basidiomycota</taxon>
        <taxon>Agaricomycotina</taxon>
        <taxon>Agaricomycetes</taxon>
        <taxon>Agaricomycetidae</taxon>
        <taxon>Agaricales</taxon>
        <taxon>Marasmiineae</taxon>
        <taxon>Mycenaceae</taxon>
        <taxon>Mycena</taxon>
    </lineage>
</organism>
<gene>
    <name evidence="2" type="ORF">GGX14DRAFT_600569</name>
</gene>
<evidence type="ECO:0000313" key="2">
    <source>
        <dbReference type="EMBL" id="KAJ7191397.1"/>
    </source>
</evidence>
<keyword evidence="3" id="KW-1185">Reference proteome</keyword>
<sequence length="370" mass="40921">MLRAYSKFLSPDASPAYKAVPLDDTDAAPPTWRAHSRRREWFCRGLYLIFGGLVGAIICGSIVSSILLHRFYNPVGHYQDINPFPVVANSTPKPESRAIVTALYTDDFALSVATLGQSLTALNITERRIVIYIAAHLSPRALCIVAAAGWEAVAVPRIPPPHAGAGVLPHWIDQFTKLNIWGLDALGVDVLLYLDGDALVLSRFDELWALPYAFAAVPDVYRGREGFTLGFNAAVLLVRPARAVLADMRAQLETADFRATEAEQAFLNVYWAPHALRLPYIYNGNLAIKAVAPRVWAALQPELRVVHYTVVKPGAFLSDAPGVPWRENWDASIAWAAEVEGGAYREEIGWWADAWHDLMDQKFDTLDICS</sequence>
<evidence type="ECO:0000256" key="1">
    <source>
        <dbReference type="SAM" id="Phobius"/>
    </source>
</evidence>
<dbReference type="Gene3D" id="3.90.550.10">
    <property type="entry name" value="Spore Coat Polysaccharide Biosynthesis Protein SpsA, Chain A"/>
    <property type="match status" value="1"/>
</dbReference>
<dbReference type="AlphaFoldDB" id="A0AAD6XYZ8"/>
<dbReference type="EMBL" id="JARJCW010000133">
    <property type="protein sequence ID" value="KAJ7191397.1"/>
    <property type="molecule type" value="Genomic_DNA"/>
</dbReference>
<dbReference type="PANTHER" id="PTHR11183">
    <property type="entry name" value="GLYCOGENIN SUBFAMILY MEMBER"/>
    <property type="match status" value="1"/>
</dbReference>
<dbReference type="InterPro" id="IPR050587">
    <property type="entry name" value="GNT1/Glycosyltrans_8"/>
</dbReference>
<keyword evidence="1" id="KW-0812">Transmembrane</keyword>
<proteinExistence type="predicted"/>
<dbReference type="Proteomes" id="UP001219525">
    <property type="component" value="Unassembled WGS sequence"/>
</dbReference>
<dbReference type="SUPFAM" id="SSF53448">
    <property type="entry name" value="Nucleotide-diphospho-sugar transferases"/>
    <property type="match status" value="1"/>
</dbReference>
<comment type="caution">
    <text evidence="2">The sequence shown here is derived from an EMBL/GenBank/DDBJ whole genome shotgun (WGS) entry which is preliminary data.</text>
</comment>
<reference evidence="2" key="1">
    <citation type="submission" date="2023-03" db="EMBL/GenBank/DDBJ databases">
        <title>Massive genome expansion in bonnet fungi (Mycena s.s.) driven by repeated elements and novel gene families across ecological guilds.</title>
        <authorList>
            <consortium name="Lawrence Berkeley National Laboratory"/>
            <person name="Harder C.B."/>
            <person name="Miyauchi S."/>
            <person name="Viragh M."/>
            <person name="Kuo A."/>
            <person name="Thoen E."/>
            <person name="Andreopoulos B."/>
            <person name="Lu D."/>
            <person name="Skrede I."/>
            <person name="Drula E."/>
            <person name="Henrissat B."/>
            <person name="Morin E."/>
            <person name="Kohler A."/>
            <person name="Barry K."/>
            <person name="LaButti K."/>
            <person name="Morin E."/>
            <person name="Salamov A."/>
            <person name="Lipzen A."/>
            <person name="Mereny Z."/>
            <person name="Hegedus B."/>
            <person name="Baldrian P."/>
            <person name="Stursova M."/>
            <person name="Weitz H."/>
            <person name="Taylor A."/>
            <person name="Grigoriev I.V."/>
            <person name="Nagy L.G."/>
            <person name="Martin F."/>
            <person name="Kauserud H."/>
        </authorList>
    </citation>
    <scope>NUCLEOTIDE SEQUENCE</scope>
    <source>
        <strain evidence="2">9144</strain>
    </source>
</reference>
<protein>
    <submittedName>
        <fullName evidence="2">Glycosyltransferase family 8 protein</fullName>
    </submittedName>
</protein>
<feature type="transmembrane region" description="Helical" evidence="1">
    <location>
        <begin position="46"/>
        <end position="68"/>
    </location>
</feature>
<keyword evidence="1" id="KW-0472">Membrane</keyword>
<keyword evidence="1" id="KW-1133">Transmembrane helix</keyword>
<dbReference type="InterPro" id="IPR029044">
    <property type="entry name" value="Nucleotide-diphossugar_trans"/>
</dbReference>